<evidence type="ECO:0000256" key="2">
    <source>
        <dbReference type="SAM" id="MobiDB-lite"/>
    </source>
</evidence>
<feature type="transmembrane region" description="Helical" evidence="3">
    <location>
        <begin position="12"/>
        <end position="39"/>
    </location>
</feature>
<name>A0A8E0UYF9_9EURO</name>
<keyword evidence="3" id="KW-0472">Membrane</keyword>
<dbReference type="InterPro" id="IPR025202">
    <property type="entry name" value="PLD-like_dom"/>
</dbReference>
<dbReference type="RefSeq" id="XP_043142750.1">
    <property type="nucleotide sequence ID" value="XM_043286815.1"/>
</dbReference>
<comment type="similarity">
    <text evidence="1">Belongs to the PrpD family.</text>
</comment>
<reference evidence="5" key="2">
    <citation type="submission" date="2021-01" db="EMBL/GenBank/DDBJ databases">
        <title>Pan-genome distribution and transcriptional activeness of fungal secondary metabolism genes in Aspergillus section Fumigati.</title>
        <authorList>
            <person name="Takahashi H."/>
            <person name="Umemura M."/>
            <person name="Ninomiya A."/>
            <person name="Kusuya Y."/>
            <person name="Urayama S."/>
            <person name="Shimizu M."/>
            <person name="Watanabe A."/>
            <person name="Kamei K."/>
            <person name="Yaguchi T."/>
            <person name="Hagiwara D."/>
        </authorList>
    </citation>
    <scope>NUCLEOTIDE SEQUENCE</scope>
    <source>
        <strain evidence="5">IFM 46973</strain>
    </source>
</reference>
<dbReference type="Proteomes" id="UP000036893">
    <property type="component" value="Unassembled WGS sequence"/>
</dbReference>
<evidence type="ECO:0000256" key="1">
    <source>
        <dbReference type="ARBA" id="ARBA00006174"/>
    </source>
</evidence>
<dbReference type="SUPFAM" id="SSF56024">
    <property type="entry name" value="Phospholipase D/nuclease"/>
    <property type="match status" value="2"/>
</dbReference>
<dbReference type="Pfam" id="PF03972">
    <property type="entry name" value="MmgE_PrpD_N"/>
    <property type="match status" value="1"/>
</dbReference>
<dbReference type="InterPro" id="IPR042188">
    <property type="entry name" value="MmgE/PrpD_sf_2"/>
</dbReference>
<dbReference type="InterPro" id="IPR045337">
    <property type="entry name" value="MmgE_PrpD_C"/>
</dbReference>
<dbReference type="GeneID" id="66988791"/>
<feature type="compositionally biased region" description="Basic and acidic residues" evidence="2">
    <location>
        <begin position="369"/>
        <end position="378"/>
    </location>
</feature>
<dbReference type="GO" id="GO:0005739">
    <property type="term" value="C:mitochondrion"/>
    <property type="evidence" value="ECO:0007669"/>
    <property type="project" value="TreeGrafter"/>
</dbReference>
<evidence type="ECO:0000313" key="5">
    <source>
        <dbReference type="EMBL" id="GIC85484.1"/>
    </source>
</evidence>
<dbReference type="PANTHER" id="PTHR16943:SF15">
    <property type="entry name" value="DEHYDRATASE (PRPD), PUTATIVE-RELATED"/>
    <property type="match status" value="1"/>
</dbReference>
<dbReference type="Gene3D" id="1.10.4100.10">
    <property type="entry name" value="2-methylcitrate dehydratase PrpD"/>
    <property type="match status" value="1"/>
</dbReference>
<feature type="domain" description="PLD phosphodiesterase" evidence="4">
    <location>
        <begin position="563"/>
        <end position="590"/>
    </location>
</feature>
<dbReference type="InterPro" id="IPR005656">
    <property type="entry name" value="MmgE_PrpD"/>
</dbReference>
<dbReference type="AlphaFoldDB" id="A0A8E0UYF9"/>
<dbReference type="SMART" id="SM00155">
    <property type="entry name" value="PLDc"/>
    <property type="match status" value="2"/>
</dbReference>
<dbReference type="Gene3D" id="3.30.1330.120">
    <property type="entry name" value="2-methylcitrate dehydratase PrpD"/>
    <property type="match status" value="1"/>
</dbReference>
<dbReference type="EMBL" id="BBXM02000001">
    <property type="protein sequence ID" value="GIC85484.1"/>
    <property type="molecule type" value="Genomic_DNA"/>
</dbReference>
<reference evidence="5" key="1">
    <citation type="journal article" date="2015" name="Genome Announc.">
        <title>Draft Genome Sequence of the Pathogenic Filamentous Fungus Aspergillus udagawae Strain IFM 46973T.</title>
        <authorList>
            <person name="Kusuya Y."/>
            <person name="Takahashi-Nakaguchi A."/>
            <person name="Takahashi H."/>
            <person name="Yaguchi T."/>
        </authorList>
    </citation>
    <scope>NUCLEOTIDE SEQUENCE</scope>
    <source>
        <strain evidence="5">IFM 46973</strain>
    </source>
</reference>
<feature type="domain" description="PLD phosphodiesterase" evidence="4">
    <location>
        <begin position="274"/>
        <end position="301"/>
    </location>
</feature>
<dbReference type="InterPro" id="IPR001736">
    <property type="entry name" value="PLipase_D/transphosphatidylase"/>
</dbReference>
<feature type="region of interest" description="Disordered" evidence="2">
    <location>
        <begin position="390"/>
        <end position="425"/>
    </location>
</feature>
<evidence type="ECO:0000259" key="4">
    <source>
        <dbReference type="PROSITE" id="PS50035"/>
    </source>
</evidence>
<feature type="compositionally biased region" description="Low complexity" evidence="2">
    <location>
        <begin position="340"/>
        <end position="350"/>
    </location>
</feature>
<sequence length="1192" mass="132793">MSQTHQLSDQPYGSTLAAVLRLSGAVFSICLSSLVIWIVRQPTSDNHTYCDMISDKVYQLCHHDKTVSSELARDPSQSPEKLFHKLYHENKLKEKLVETKQSTTDSQDVLQRAYECGNWGTAKPSNLFLKIYHDALCTLDKNPLGGVVSPPLMGSHGVVPLTIVAPLPDLCRHVANCIARAEKEVFLGTNYWIYSDASTLVTNAFRELSRRAGERGSKVVVKVLYDRGSPQQLWDNHLSVGEKQYADPNGKVRLPPAREIPNLDLQVVNYHRPIFGTFHAKFMVIDRRVALLQSSNVQDNDNLEMMVHVEGPIVDSFYDTALISWGKVFQTTLPMLSSPAASAGIPSISAQHSQVESNEDLRSSLPEHTTQDPHYDSDIQHEAQRVNDTIRPRAGESKSQAVTRHLNTTIQRDTTGDAPDSDQEPPMRPYMTLPPHKPFPMAVVNREPWGAPNHTSIYTPQNSAFLSAFRHAKHSIFVQTPNMNAEPILQALLDAVRRGVTVTCYLCLGYNDAGQLLPFQNGTNEMTANRLYRSLHTDEERSRLRIYNYVGKDQTKPIHNKYKKRSCHIKLMIIDERVAIQGNGNLDTQSFYHSQEVNLLLDSPLVCRIWLEQINQNQNTAIYGAVSTEDGCWHDPVSGEIPKGSIGIDPGRFSWAKGVVGAVQRVRGRLAYKPRSLLKRRLHIKSSIIITNLPFHRPESTRSFNSMSCPYDKPIIDITQYVFHYNIDDEKAWSAARVALLDAMGCAIETLFTSEECQKLLGPAVPGTEVPNGFRLPGTNLSLDPVKGAFDIGTLIRYLDHNDALGGAEWGHPSDNLGAILAVADWLCRASASGRCKHTGPPLTMRTLLTALIKAYEIQGCYQISNAFNAFGIDHVILVKLASAAVVAWLLGLTEEQTLATLSHVWMDGQPSRVYRTGANTIPRKGWAAGDACMRAVHLALLVRAGQPGAPTPLSSLPFGFYARTFGANGFEMPRPFGMWAIQNVLFKVMPVEGHGIAAVEAALVQLGKLRARGLGPECIARVEVRTTRAADSIINKRGQLHNAADRDHCIQYVIALAFLKGSAPEARDYRDESYWARSEELASLRERIFIHVDEHLTRDYLDLSKKSIGSALTVHLLDSSELPEVLVEYPAGHVRNPATARAVQEKFAKNMRLMFTEKEISEILQEVEKDDLLIMDFVELFARQSSPDPRL</sequence>
<proteinExistence type="inferred from homology"/>
<dbReference type="Pfam" id="PF19305">
    <property type="entry name" value="MmgE_PrpD_C"/>
    <property type="match status" value="1"/>
</dbReference>
<dbReference type="Pfam" id="PF13091">
    <property type="entry name" value="PLDc_2"/>
    <property type="match status" value="1"/>
</dbReference>
<organism evidence="5 6">
    <name type="scientific">Aspergillus udagawae</name>
    <dbReference type="NCBI Taxonomy" id="91492"/>
    <lineage>
        <taxon>Eukaryota</taxon>
        <taxon>Fungi</taxon>
        <taxon>Dikarya</taxon>
        <taxon>Ascomycota</taxon>
        <taxon>Pezizomycotina</taxon>
        <taxon>Eurotiomycetes</taxon>
        <taxon>Eurotiomycetidae</taxon>
        <taxon>Eurotiales</taxon>
        <taxon>Aspergillaceae</taxon>
        <taxon>Aspergillus</taxon>
        <taxon>Aspergillus subgen. Fumigati</taxon>
    </lineage>
</organism>
<dbReference type="PANTHER" id="PTHR16943">
    <property type="entry name" value="2-METHYLCITRATE DEHYDRATASE-RELATED"/>
    <property type="match status" value="1"/>
</dbReference>
<dbReference type="GO" id="GO:0016829">
    <property type="term" value="F:lyase activity"/>
    <property type="evidence" value="ECO:0007669"/>
    <property type="project" value="InterPro"/>
</dbReference>
<dbReference type="PROSITE" id="PS50035">
    <property type="entry name" value="PLD"/>
    <property type="match status" value="2"/>
</dbReference>
<comment type="caution">
    <text evidence="5">The sequence shown here is derived from an EMBL/GenBank/DDBJ whole genome shotgun (WGS) entry which is preliminary data.</text>
</comment>
<feature type="region of interest" description="Disordered" evidence="2">
    <location>
        <begin position="340"/>
        <end position="378"/>
    </location>
</feature>
<protein>
    <recommendedName>
        <fullName evidence="4">PLD phosphodiesterase domain-containing protein</fullName>
    </recommendedName>
</protein>
<evidence type="ECO:0000256" key="3">
    <source>
        <dbReference type="SAM" id="Phobius"/>
    </source>
</evidence>
<dbReference type="InterPro" id="IPR045336">
    <property type="entry name" value="MmgE_PrpD_N"/>
</dbReference>
<dbReference type="InterPro" id="IPR036148">
    <property type="entry name" value="MmgE/PrpD_sf"/>
</dbReference>
<keyword evidence="3" id="KW-0812">Transmembrane</keyword>
<evidence type="ECO:0000313" key="6">
    <source>
        <dbReference type="Proteomes" id="UP000036893"/>
    </source>
</evidence>
<feature type="compositionally biased region" description="Polar residues" evidence="2">
    <location>
        <begin position="397"/>
        <end position="413"/>
    </location>
</feature>
<dbReference type="CDD" id="cd00138">
    <property type="entry name" value="PLDc_SF"/>
    <property type="match status" value="2"/>
</dbReference>
<dbReference type="InterPro" id="IPR042183">
    <property type="entry name" value="MmgE/PrpD_sf_1"/>
</dbReference>
<gene>
    <name evidence="5" type="ORF">Aud_001315</name>
</gene>
<dbReference type="Gene3D" id="3.30.870.10">
    <property type="entry name" value="Endonuclease Chain A"/>
    <property type="match status" value="2"/>
</dbReference>
<dbReference type="SUPFAM" id="SSF103378">
    <property type="entry name" value="2-methylcitrate dehydratase PrpD"/>
    <property type="match status" value="1"/>
</dbReference>
<keyword evidence="3" id="KW-1133">Transmembrane helix</keyword>
<accession>A0A8E0UYF9</accession>